<comment type="caution">
    <text evidence="12">The sequence shown here is derived from an EMBL/GenBank/DDBJ whole genome shotgun (WGS) entry which is preliminary data.</text>
</comment>
<comment type="function">
    <text evidence="8 10">GTPase that plays an essential role in the late steps of ribosome biogenesis.</text>
</comment>
<dbReference type="NCBIfam" id="TIGR03594">
    <property type="entry name" value="GTPase_EngA"/>
    <property type="match status" value="1"/>
</dbReference>
<dbReference type="CDD" id="cd01894">
    <property type="entry name" value="EngA1"/>
    <property type="match status" value="1"/>
</dbReference>
<feature type="binding site" evidence="8">
    <location>
        <begin position="226"/>
        <end position="230"/>
    </location>
    <ligand>
        <name>GTP</name>
        <dbReference type="ChEBI" id="CHEBI:37565"/>
        <label>2</label>
    </ligand>
</feature>
<evidence type="ECO:0000256" key="10">
    <source>
        <dbReference type="RuleBase" id="RU004481"/>
    </source>
</evidence>
<dbReference type="InterPro" id="IPR015946">
    <property type="entry name" value="KH_dom-like_a/b"/>
</dbReference>
<dbReference type="PANTHER" id="PTHR43834:SF6">
    <property type="entry name" value="GTPASE DER"/>
    <property type="match status" value="1"/>
</dbReference>
<keyword evidence="3 8" id="KW-0690">Ribosome biogenesis</keyword>
<dbReference type="Proteomes" id="UP000282321">
    <property type="component" value="Unassembled WGS sequence"/>
</dbReference>
<dbReference type="EMBL" id="QNBC01000028">
    <property type="protein sequence ID" value="RKX66984.1"/>
    <property type="molecule type" value="Genomic_DNA"/>
</dbReference>
<dbReference type="InterPro" id="IPR032859">
    <property type="entry name" value="KH_dom-like"/>
</dbReference>
<evidence type="ECO:0000256" key="6">
    <source>
        <dbReference type="ARBA" id="ARBA00023134"/>
    </source>
</evidence>
<reference evidence="12 13" key="1">
    <citation type="submission" date="2018-06" db="EMBL/GenBank/DDBJ databases">
        <title>Extensive metabolic versatility and redundancy in microbially diverse, dynamic hydrothermal sediments.</title>
        <authorList>
            <person name="Dombrowski N."/>
            <person name="Teske A."/>
            <person name="Baker B.J."/>
        </authorList>
    </citation>
    <scope>NUCLEOTIDE SEQUENCE [LARGE SCALE GENOMIC DNA]</scope>
    <source>
        <strain evidence="12">B35_G9</strain>
    </source>
</reference>
<evidence type="ECO:0000256" key="1">
    <source>
        <dbReference type="ARBA" id="ARBA00008279"/>
    </source>
</evidence>
<evidence type="ECO:0000313" key="12">
    <source>
        <dbReference type="EMBL" id="RKX66984.1"/>
    </source>
</evidence>
<feature type="binding site" evidence="8">
    <location>
        <begin position="179"/>
        <end position="186"/>
    </location>
    <ligand>
        <name>GTP</name>
        <dbReference type="ChEBI" id="CHEBI:37565"/>
        <label>2</label>
    </ligand>
</feature>
<dbReference type="Gene3D" id="3.30.300.20">
    <property type="match status" value="1"/>
</dbReference>
<evidence type="ECO:0000256" key="8">
    <source>
        <dbReference type="HAMAP-Rule" id="MF_00195"/>
    </source>
</evidence>
<dbReference type="GO" id="GO:0042254">
    <property type="term" value="P:ribosome biogenesis"/>
    <property type="evidence" value="ECO:0007669"/>
    <property type="project" value="UniProtKB-KW"/>
</dbReference>
<dbReference type="GO" id="GO:0043022">
    <property type="term" value="F:ribosome binding"/>
    <property type="evidence" value="ECO:0007669"/>
    <property type="project" value="TreeGrafter"/>
</dbReference>
<feature type="domain" description="EngA-type G" evidence="11">
    <location>
        <begin position="2"/>
        <end position="166"/>
    </location>
</feature>
<dbReference type="PIRSF" id="PIRSF006485">
    <property type="entry name" value="GTP-binding_EngA"/>
    <property type="match status" value="1"/>
</dbReference>
<dbReference type="Pfam" id="PF01926">
    <property type="entry name" value="MMR_HSR1"/>
    <property type="match status" value="2"/>
</dbReference>
<proteinExistence type="inferred from homology"/>
<dbReference type="SUPFAM" id="SSF52540">
    <property type="entry name" value="P-loop containing nucleoside triphosphate hydrolases"/>
    <property type="match status" value="2"/>
</dbReference>
<dbReference type="InterPro" id="IPR005225">
    <property type="entry name" value="Small_GTP-bd"/>
</dbReference>
<evidence type="ECO:0000256" key="9">
    <source>
        <dbReference type="PROSITE-ProRule" id="PRU01049"/>
    </source>
</evidence>
<evidence type="ECO:0000256" key="3">
    <source>
        <dbReference type="ARBA" id="ARBA00022517"/>
    </source>
</evidence>
<keyword evidence="5 8" id="KW-0547">Nucleotide-binding</keyword>
<dbReference type="InterPro" id="IPR016484">
    <property type="entry name" value="GTPase_Der"/>
</dbReference>
<dbReference type="HAMAP" id="MF_00195">
    <property type="entry name" value="GTPase_Der"/>
    <property type="match status" value="1"/>
</dbReference>
<name>A0A660S9G1_UNCT6</name>
<dbReference type="Gene3D" id="3.40.50.300">
    <property type="entry name" value="P-loop containing nucleotide triphosphate hydrolases"/>
    <property type="match status" value="2"/>
</dbReference>
<evidence type="ECO:0000256" key="4">
    <source>
        <dbReference type="ARBA" id="ARBA00022737"/>
    </source>
</evidence>
<dbReference type="PROSITE" id="PS51712">
    <property type="entry name" value="G_ENGA"/>
    <property type="match status" value="2"/>
</dbReference>
<feature type="binding site" evidence="8">
    <location>
        <begin position="118"/>
        <end position="121"/>
    </location>
    <ligand>
        <name>GTP</name>
        <dbReference type="ChEBI" id="CHEBI:37565"/>
        <label>1</label>
    </ligand>
</feature>
<dbReference type="FunFam" id="3.40.50.300:FF:000057">
    <property type="entry name" value="GTPase Der"/>
    <property type="match status" value="1"/>
</dbReference>
<organism evidence="12 13">
    <name type="scientific">candidate division TA06 bacterium</name>
    <dbReference type="NCBI Taxonomy" id="2250710"/>
    <lineage>
        <taxon>Bacteria</taxon>
        <taxon>Bacteria division TA06</taxon>
    </lineage>
</organism>
<gene>
    <name evidence="8 12" type="primary">der</name>
    <name evidence="12" type="ORF">DRP44_03030</name>
</gene>
<dbReference type="AlphaFoldDB" id="A0A660S9G1"/>
<comment type="similarity">
    <text evidence="1 8 9 10">Belongs to the TRAFAC class TrmE-Era-EngA-EngB-Septin-like GTPase superfamily. EngA (Der) GTPase family.</text>
</comment>
<feature type="domain" description="EngA-type G" evidence="11">
    <location>
        <begin position="173"/>
        <end position="346"/>
    </location>
</feature>
<dbReference type="FunFam" id="3.40.50.300:FF:000040">
    <property type="entry name" value="GTPase Der"/>
    <property type="match status" value="1"/>
</dbReference>
<protein>
    <recommendedName>
        <fullName evidence="2 8">GTPase Der</fullName>
    </recommendedName>
    <alternativeName>
        <fullName evidence="7 8">GTP-binding protein EngA</fullName>
    </alternativeName>
</protein>
<dbReference type="InterPro" id="IPR031166">
    <property type="entry name" value="G_ENGA"/>
</dbReference>
<feature type="binding site" evidence="8">
    <location>
        <begin position="8"/>
        <end position="15"/>
    </location>
    <ligand>
        <name>GTP</name>
        <dbReference type="ChEBI" id="CHEBI:37565"/>
        <label>1</label>
    </ligand>
</feature>
<dbReference type="InterPro" id="IPR006073">
    <property type="entry name" value="GTP-bd"/>
</dbReference>
<dbReference type="CDD" id="cd01895">
    <property type="entry name" value="EngA2"/>
    <property type="match status" value="1"/>
</dbReference>
<evidence type="ECO:0000256" key="5">
    <source>
        <dbReference type="ARBA" id="ARBA00022741"/>
    </source>
</evidence>
<dbReference type="Pfam" id="PF14714">
    <property type="entry name" value="KH_dom-like"/>
    <property type="match status" value="1"/>
</dbReference>
<accession>A0A660S9G1</accession>
<evidence type="ECO:0000259" key="11">
    <source>
        <dbReference type="PROSITE" id="PS51712"/>
    </source>
</evidence>
<sequence length="426" mass="49149">MKKVVIVGRPNVGKSSLFNTILGKRIAIVDDKPGITRDRNYAVAQYEDKYFYLIDTGGIIPDNEDDFSKSIFEQVDFALSEADVIIFITDVKEGNNPFDKDIANILRNRDIPIVVAVNKADNEERALESADFHSLGFKDVYPISCLHRRGINDLLDKVVSYLPTTKLQIEDKLSIAIVGKPNVGKSSYINKILKEERLIVSDIPGTTRDSIDTAIKYKNRTIYLIDTAGIKHKSKFKEHIDYYMYLRTVNSVERANIVILMIDASLELTTQDKRIFNIIEKLGKPLIIVLNKTDLIPPDMRNKVRKYFQNKLHFASYVPIVMISAIEGRGIYKVLDMVLKIEYNLKKLDNEAMRNILIDINNHVPFGLKFKKPVKLLSISQSKRNLNHFTLRFNKKFEIKDFQLRYIEKRIRKEFSFEGIPLIFHT</sequence>
<comment type="subunit">
    <text evidence="8">Associates with the 50S ribosomal subunit.</text>
</comment>
<evidence type="ECO:0000313" key="13">
    <source>
        <dbReference type="Proteomes" id="UP000282321"/>
    </source>
</evidence>
<dbReference type="GO" id="GO:0005525">
    <property type="term" value="F:GTP binding"/>
    <property type="evidence" value="ECO:0007669"/>
    <property type="project" value="UniProtKB-UniRule"/>
</dbReference>
<evidence type="ECO:0000256" key="2">
    <source>
        <dbReference type="ARBA" id="ARBA00020953"/>
    </source>
</evidence>
<feature type="binding site" evidence="8">
    <location>
        <begin position="55"/>
        <end position="59"/>
    </location>
    <ligand>
        <name>GTP</name>
        <dbReference type="ChEBI" id="CHEBI:37565"/>
        <label>1</label>
    </ligand>
</feature>
<evidence type="ECO:0000256" key="7">
    <source>
        <dbReference type="ARBA" id="ARBA00032345"/>
    </source>
</evidence>
<feature type="binding site" evidence="8">
    <location>
        <begin position="291"/>
        <end position="294"/>
    </location>
    <ligand>
        <name>GTP</name>
        <dbReference type="ChEBI" id="CHEBI:37565"/>
        <label>2</label>
    </ligand>
</feature>
<keyword evidence="6 8" id="KW-0342">GTP-binding</keyword>
<dbReference type="InterPro" id="IPR027417">
    <property type="entry name" value="P-loop_NTPase"/>
</dbReference>
<dbReference type="NCBIfam" id="TIGR00231">
    <property type="entry name" value="small_GTP"/>
    <property type="match status" value="2"/>
</dbReference>
<dbReference type="PANTHER" id="PTHR43834">
    <property type="entry name" value="GTPASE DER"/>
    <property type="match status" value="1"/>
</dbReference>
<keyword evidence="4 10" id="KW-0677">Repeat</keyword>